<dbReference type="AlphaFoldDB" id="A0A2H0TVR6"/>
<feature type="binding site" evidence="4">
    <location>
        <position position="321"/>
    </location>
    <ligand>
        <name>S-adenosyl-L-methionine</name>
        <dbReference type="ChEBI" id="CHEBI:59789"/>
    </ligand>
</feature>
<evidence type="ECO:0000256" key="5">
    <source>
        <dbReference type="PROSITE-ProRule" id="PRU10015"/>
    </source>
</evidence>
<dbReference type="Pfam" id="PF01938">
    <property type="entry name" value="TRAM"/>
    <property type="match status" value="1"/>
</dbReference>
<evidence type="ECO:0000259" key="6">
    <source>
        <dbReference type="PROSITE" id="PS50926"/>
    </source>
</evidence>
<dbReference type="Gene3D" id="3.40.50.150">
    <property type="entry name" value="Vaccinia Virus protein VP39"/>
    <property type="match status" value="1"/>
</dbReference>
<dbReference type="SUPFAM" id="SSF53335">
    <property type="entry name" value="S-adenosyl-L-methionine-dependent methyltransferases"/>
    <property type="match status" value="1"/>
</dbReference>
<dbReference type="PROSITE" id="PS51687">
    <property type="entry name" value="SAM_MT_RNA_M5U"/>
    <property type="match status" value="1"/>
</dbReference>
<feature type="active site" evidence="5">
    <location>
        <position position="413"/>
    </location>
</feature>
<keyword evidence="3 4" id="KW-0949">S-adenosyl-L-methionine</keyword>
<feature type="active site" description="Nucleophile" evidence="4">
    <location>
        <position position="413"/>
    </location>
</feature>
<comment type="similarity">
    <text evidence="4">Belongs to the class I-like SAM-binding methyltransferase superfamily. RNA M5U methyltransferase family.</text>
</comment>
<feature type="domain" description="TRAM" evidence="6">
    <location>
        <begin position="1"/>
        <end position="64"/>
    </location>
</feature>
<dbReference type="EMBL" id="PFBY01000036">
    <property type="protein sequence ID" value="PIR76248.1"/>
    <property type="molecule type" value="Genomic_DNA"/>
</dbReference>
<dbReference type="GO" id="GO:0070475">
    <property type="term" value="P:rRNA base methylation"/>
    <property type="evidence" value="ECO:0007669"/>
    <property type="project" value="TreeGrafter"/>
</dbReference>
<dbReference type="InterPro" id="IPR029063">
    <property type="entry name" value="SAM-dependent_MTases_sf"/>
</dbReference>
<dbReference type="SUPFAM" id="SSF50249">
    <property type="entry name" value="Nucleic acid-binding proteins"/>
    <property type="match status" value="1"/>
</dbReference>
<evidence type="ECO:0000256" key="4">
    <source>
        <dbReference type="PROSITE-ProRule" id="PRU01024"/>
    </source>
</evidence>
<keyword evidence="1 4" id="KW-0489">Methyltransferase</keyword>
<dbReference type="Proteomes" id="UP000231530">
    <property type="component" value="Unassembled WGS sequence"/>
</dbReference>
<dbReference type="Pfam" id="PF05958">
    <property type="entry name" value="tRNA_U5-meth_tr"/>
    <property type="match status" value="1"/>
</dbReference>
<dbReference type="GO" id="GO:0070041">
    <property type="term" value="F:rRNA (uridine-C5-)-methyltransferase activity"/>
    <property type="evidence" value="ECO:0007669"/>
    <property type="project" value="TreeGrafter"/>
</dbReference>
<protein>
    <recommendedName>
        <fullName evidence="6">TRAM domain-containing protein</fullName>
    </recommendedName>
</protein>
<dbReference type="PANTHER" id="PTHR11061">
    <property type="entry name" value="RNA M5U METHYLTRANSFERASE"/>
    <property type="match status" value="1"/>
</dbReference>
<dbReference type="InterPro" id="IPR012340">
    <property type="entry name" value="NA-bd_OB-fold"/>
</dbReference>
<evidence type="ECO:0000256" key="2">
    <source>
        <dbReference type="ARBA" id="ARBA00022679"/>
    </source>
</evidence>
<dbReference type="PANTHER" id="PTHR11061:SF30">
    <property type="entry name" value="TRNA (URACIL(54)-C(5))-METHYLTRANSFERASE"/>
    <property type="match status" value="1"/>
</dbReference>
<dbReference type="InterPro" id="IPR010280">
    <property type="entry name" value="U5_MeTrfase_fam"/>
</dbReference>
<dbReference type="InterPro" id="IPR002792">
    <property type="entry name" value="TRAM_dom"/>
</dbReference>
<gene>
    <name evidence="7" type="ORF">COU32_03185</name>
</gene>
<name>A0A2H0TVR6_9BACT</name>
<organism evidence="7 8">
    <name type="scientific">Candidatus Magasanikbacteria bacterium CG10_big_fil_rev_8_21_14_0_10_42_10</name>
    <dbReference type="NCBI Taxonomy" id="1974649"/>
    <lineage>
        <taxon>Bacteria</taxon>
        <taxon>Candidatus Magasanikiibacteriota</taxon>
    </lineage>
</organism>
<dbReference type="Gene3D" id="2.40.50.1070">
    <property type="match status" value="1"/>
</dbReference>
<dbReference type="PROSITE" id="PS01230">
    <property type="entry name" value="TRMA_1"/>
    <property type="match status" value="1"/>
</dbReference>
<feature type="binding site" evidence="4">
    <location>
        <position position="386"/>
    </location>
    <ligand>
        <name>S-adenosyl-L-methionine</name>
        <dbReference type="ChEBI" id="CHEBI:59789"/>
    </ligand>
</feature>
<evidence type="ECO:0000313" key="8">
    <source>
        <dbReference type="Proteomes" id="UP000231530"/>
    </source>
</evidence>
<feature type="binding site" evidence="4">
    <location>
        <position position="342"/>
    </location>
    <ligand>
        <name>S-adenosyl-L-methionine</name>
        <dbReference type="ChEBI" id="CHEBI:59789"/>
    </ligand>
</feature>
<sequence length="455" mass="51318">MKDRYTVTIEKLVFGGQGLTRLGDVGNPRFNGKTVFVWNALPQEMLEIEIIKNKKTYLEAVAVTIIKPSPERTTPKETYFLSTSPWQILSPERENYWKKAIAAETYSKIGDLILSANSLDIASDGVDYGYRNKMEFTFTSPYLALRTTTHGKDHLALPPPPNTEPISLAFFERGGKTRFAVTSSALSMPHITNTSQYILKWINEQQIPIRSLKSLIVRGTSDGKTIAALFIKDKLTFDTYPTLHENMVGFQLYYSTHKSPAAVPTELLYTIGQDELQQNILGTPLTFGALSFFQINPPLFEMALKDMAAFLDPKKPLIDFYAGVGAISLPLAMNREKTILVESNEEATYYAQKNIDLNKIPNAVVHCMPAEKMVDAITAERQIILDPPRAGLHVSVIQRLLAVKPERIIYLSCNLSTQARDMKMLSEHYKPIFFKLYNFFPRTPHIEGLVVLEKV</sequence>
<dbReference type="InterPro" id="IPR030390">
    <property type="entry name" value="MeTrfase_TrmA_AS"/>
</dbReference>
<evidence type="ECO:0000256" key="1">
    <source>
        <dbReference type="ARBA" id="ARBA00022603"/>
    </source>
</evidence>
<evidence type="ECO:0000313" key="7">
    <source>
        <dbReference type="EMBL" id="PIR76248.1"/>
    </source>
</evidence>
<comment type="caution">
    <text evidence="7">The sequence shown here is derived from an EMBL/GenBank/DDBJ whole genome shotgun (WGS) entry which is preliminary data.</text>
</comment>
<feature type="binding site" evidence="4">
    <location>
        <position position="294"/>
    </location>
    <ligand>
        <name>S-adenosyl-L-methionine</name>
        <dbReference type="ChEBI" id="CHEBI:59789"/>
    </ligand>
</feature>
<dbReference type="PROSITE" id="PS50926">
    <property type="entry name" value="TRAM"/>
    <property type="match status" value="1"/>
</dbReference>
<reference evidence="8" key="1">
    <citation type="submission" date="2017-09" db="EMBL/GenBank/DDBJ databases">
        <title>Depth-based differentiation of microbial function through sediment-hosted aquifers and enrichment of novel symbionts in the deep terrestrial subsurface.</title>
        <authorList>
            <person name="Probst A.J."/>
            <person name="Ladd B."/>
            <person name="Jarett J.K."/>
            <person name="Geller-Mcgrath D.E."/>
            <person name="Sieber C.M.K."/>
            <person name="Emerson J.B."/>
            <person name="Anantharaman K."/>
            <person name="Thomas B.C."/>
            <person name="Malmstrom R."/>
            <person name="Stieglmeier M."/>
            <person name="Klingl A."/>
            <person name="Woyke T."/>
            <person name="Ryan C.M."/>
            <person name="Banfield J.F."/>
        </authorList>
    </citation>
    <scope>NUCLEOTIDE SEQUENCE [LARGE SCALE GENOMIC DNA]</scope>
</reference>
<accession>A0A2H0TVR6</accession>
<keyword evidence="2 4" id="KW-0808">Transferase</keyword>
<dbReference type="Gene3D" id="2.40.50.140">
    <property type="entry name" value="Nucleic acid-binding proteins"/>
    <property type="match status" value="1"/>
</dbReference>
<evidence type="ECO:0000256" key="3">
    <source>
        <dbReference type="ARBA" id="ARBA00022691"/>
    </source>
</evidence>
<proteinExistence type="inferred from homology"/>